<organism evidence="2 3">
    <name type="scientific">Crepidotus variabilis</name>
    <dbReference type="NCBI Taxonomy" id="179855"/>
    <lineage>
        <taxon>Eukaryota</taxon>
        <taxon>Fungi</taxon>
        <taxon>Dikarya</taxon>
        <taxon>Basidiomycota</taxon>
        <taxon>Agaricomycotina</taxon>
        <taxon>Agaricomycetes</taxon>
        <taxon>Agaricomycetidae</taxon>
        <taxon>Agaricales</taxon>
        <taxon>Agaricineae</taxon>
        <taxon>Crepidotaceae</taxon>
        <taxon>Crepidotus</taxon>
    </lineage>
</organism>
<dbReference type="PANTHER" id="PTHR46230:SF7">
    <property type="entry name" value="BOLA-LIKE PROTEIN 1"/>
    <property type="match status" value="1"/>
</dbReference>
<dbReference type="PIRSF" id="PIRSF003113">
    <property type="entry name" value="BolA"/>
    <property type="match status" value="1"/>
</dbReference>
<dbReference type="Pfam" id="PF01722">
    <property type="entry name" value="BolA"/>
    <property type="match status" value="1"/>
</dbReference>
<dbReference type="Gene3D" id="3.30.300.90">
    <property type="entry name" value="BolA-like"/>
    <property type="match status" value="1"/>
</dbReference>
<comment type="caution">
    <text evidence="2">The sequence shown here is derived from an EMBL/GenBank/DDBJ whole genome shotgun (WGS) entry which is preliminary data.</text>
</comment>
<comment type="similarity">
    <text evidence="1">Belongs to the BolA/IbaG family.</text>
</comment>
<sequence>MFIYRVAKSSRILSAIPKRYHSMNSGSAQSTPGPVEQSILAKLTQLLQPTSIRVTNDSWQHRHHAAMREQGGSNSETHFSVNVISNAFDSKTTMQRHRMIYGALSDEFANGLHALSLKTKTEAEAQKESQGATSS</sequence>
<dbReference type="SUPFAM" id="SSF82657">
    <property type="entry name" value="BolA-like"/>
    <property type="match status" value="1"/>
</dbReference>
<dbReference type="InterPro" id="IPR002634">
    <property type="entry name" value="BolA"/>
</dbReference>
<name>A0A9P6JKN0_9AGAR</name>
<dbReference type="Proteomes" id="UP000807306">
    <property type="component" value="Unassembled WGS sequence"/>
</dbReference>
<evidence type="ECO:0000256" key="1">
    <source>
        <dbReference type="RuleBase" id="RU003860"/>
    </source>
</evidence>
<dbReference type="GO" id="GO:0016226">
    <property type="term" value="P:iron-sulfur cluster assembly"/>
    <property type="evidence" value="ECO:0007669"/>
    <property type="project" value="TreeGrafter"/>
</dbReference>
<protein>
    <submittedName>
        <fullName evidence="2">Bola-like protein-domain-containing protein</fullName>
    </submittedName>
</protein>
<keyword evidence="3" id="KW-1185">Reference proteome</keyword>
<dbReference type="InterPro" id="IPR036065">
    <property type="entry name" value="BolA-like_sf"/>
</dbReference>
<reference evidence="2" key="1">
    <citation type="submission" date="2020-11" db="EMBL/GenBank/DDBJ databases">
        <authorList>
            <consortium name="DOE Joint Genome Institute"/>
            <person name="Ahrendt S."/>
            <person name="Riley R."/>
            <person name="Andreopoulos W."/>
            <person name="Labutti K."/>
            <person name="Pangilinan J."/>
            <person name="Ruiz-Duenas F.J."/>
            <person name="Barrasa J.M."/>
            <person name="Sanchez-Garcia M."/>
            <person name="Camarero S."/>
            <person name="Miyauchi S."/>
            <person name="Serrano A."/>
            <person name="Linde D."/>
            <person name="Babiker R."/>
            <person name="Drula E."/>
            <person name="Ayuso-Fernandez I."/>
            <person name="Pacheco R."/>
            <person name="Padilla G."/>
            <person name="Ferreira P."/>
            <person name="Barriuso J."/>
            <person name="Kellner H."/>
            <person name="Castanera R."/>
            <person name="Alfaro M."/>
            <person name="Ramirez L."/>
            <person name="Pisabarro A.G."/>
            <person name="Kuo A."/>
            <person name="Tritt A."/>
            <person name="Lipzen A."/>
            <person name="He G."/>
            <person name="Yan M."/>
            <person name="Ng V."/>
            <person name="Cullen D."/>
            <person name="Martin F."/>
            <person name="Rosso M.-N."/>
            <person name="Henrissat B."/>
            <person name="Hibbett D."/>
            <person name="Martinez A.T."/>
            <person name="Grigoriev I.V."/>
        </authorList>
    </citation>
    <scope>NUCLEOTIDE SEQUENCE</scope>
    <source>
        <strain evidence="2">CBS 506.95</strain>
    </source>
</reference>
<evidence type="ECO:0000313" key="2">
    <source>
        <dbReference type="EMBL" id="KAF9524000.1"/>
    </source>
</evidence>
<gene>
    <name evidence="2" type="ORF">CPB83DRAFT_861908</name>
</gene>
<dbReference type="PANTHER" id="PTHR46230">
    <property type="match status" value="1"/>
</dbReference>
<dbReference type="OrthoDB" id="411584at2759"/>
<accession>A0A9P6JKN0</accession>
<dbReference type="EMBL" id="MU157906">
    <property type="protein sequence ID" value="KAF9524000.1"/>
    <property type="molecule type" value="Genomic_DNA"/>
</dbReference>
<evidence type="ECO:0000313" key="3">
    <source>
        <dbReference type="Proteomes" id="UP000807306"/>
    </source>
</evidence>
<dbReference type="AlphaFoldDB" id="A0A9P6JKN0"/>
<proteinExistence type="inferred from homology"/>